<dbReference type="InterPro" id="IPR035956">
    <property type="entry name" value="RimP_N_sf"/>
</dbReference>
<keyword evidence="2 3" id="KW-0690">Ribosome biogenesis</keyword>
<proteinExistence type="inferred from homology"/>
<reference evidence="6 7" key="1">
    <citation type="submission" date="2018-08" db="EMBL/GenBank/DDBJ databases">
        <title>A genome reference for cultivated species of the human gut microbiota.</title>
        <authorList>
            <person name="Zou Y."/>
            <person name="Xue W."/>
            <person name="Luo G."/>
        </authorList>
    </citation>
    <scope>NUCLEOTIDE SEQUENCE [LARGE SCALE GENOMIC DNA]</scope>
    <source>
        <strain evidence="6 7">AM07-24</strain>
    </source>
</reference>
<dbReference type="HAMAP" id="MF_01077">
    <property type="entry name" value="RimP"/>
    <property type="match status" value="1"/>
</dbReference>
<comment type="similarity">
    <text evidence="3">Belongs to the RimP family.</text>
</comment>
<dbReference type="EMBL" id="QRMS01000002">
    <property type="protein sequence ID" value="RHJ88526.1"/>
    <property type="molecule type" value="Genomic_DNA"/>
</dbReference>
<evidence type="ECO:0000259" key="5">
    <source>
        <dbReference type="Pfam" id="PF17384"/>
    </source>
</evidence>
<dbReference type="InterPro" id="IPR028989">
    <property type="entry name" value="RimP_N"/>
</dbReference>
<dbReference type="STRING" id="1776384.GCA_900086585_04171"/>
<gene>
    <name evidence="3" type="primary">rimP</name>
    <name evidence="6" type="ORF">DW099_09100</name>
</gene>
<dbReference type="InterPro" id="IPR036847">
    <property type="entry name" value="RimP_C_sf"/>
</dbReference>
<dbReference type="PANTHER" id="PTHR33867">
    <property type="entry name" value="RIBOSOME MATURATION FACTOR RIMP"/>
    <property type="match status" value="1"/>
</dbReference>
<keyword evidence="7" id="KW-1185">Reference proteome</keyword>
<comment type="function">
    <text evidence="3">Required for maturation of 30S ribosomal subunits.</text>
</comment>
<dbReference type="SUPFAM" id="SSF74942">
    <property type="entry name" value="YhbC-like, C-terminal domain"/>
    <property type="match status" value="1"/>
</dbReference>
<comment type="subcellular location">
    <subcellularLocation>
        <location evidence="3">Cytoplasm</location>
    </subcellularLocation>
</comment>
<dbReference type="PANTHER" id="PTHR33867:SF1">
    <property type="entry name" value="RIBOSOME MATURATION FACTOR RIMP"/>
    <property type="match status" value="1"/>
</dbReference>
<feature type="domain" description="Ribosome maturation factor RimP N-terminal" evidence="4">
    <location>
        <begin position="17"/>
        <end position="90"/>
    </location>
</feature>
<dbReference type="RefSeq" id="WP_118335198.1">
    <property type="nucleotide sequence ID" value="NZ_AP025567.1"/>
</dbReference>
<dbReference type="GO" id="GO:0006412">
    <property type="term" value="P:translation"/>
    <property type="evidence" value="ECO:0007669"/>
    <property type="project" value="TreeGrafter"/>
</dbReference>
<evidence type="ECO:0000313" key="7">
    <source>
        <dbReference type="Proteomes" id="UP000284841"/>
    </source>
</evidence>
<accession>A0A415E4E4</accession>
<evidence type="ECO:0000259" key="4">
    <source>
        <dbReference type="Pfam" id="PF02576"/>
    </source>
</evidence>
<feature type="domain" description="Ribosome maturation factor RimP C-terminal" evidence="5">
    <location>
        <begin position="93"/>
        <end position="159"/>
    </location>
</feature>
<dbReference type="Gene3D" id="3.30.300.70">
    <property type="entry name" value="RimP-like superfamily, N-terminal"/>
    <property type="match status" value="1"/>
</dbReference>
<dbReference type="GO" id="GO:0005829">
    <property type="term" value="C:cytosol"/>
    <property type="evidence" value="ECO:0007669"/>
    <property type="project" value="TreeGrafter"/>
</dbReference>
<dbReference type="OrthoDB" id="9805006at2"/>
<dbReference type="FunFam" id="3.30.300.70:FF:000001">
    <property type="entry name" value="Ribosome maturation factor RimP"/>
    <property type="match status" value="1"/>
</dbReference>
<dbReference type="AlphaFoldDB" id="A0A415E4E4"/>
<dbReference type="InterPro" id="IPR003728">
    <property type="entry name" value="Ribosome_maturation_RimP"/>
</dbReference>
<dbReference type="Proteomes" id="UP000284841">
    <property type="component" value="Unassembled WGS sequence"/>
</dbReference>
<sequence length="159" mass="18445">MAKKKIKEIIEEIAFDFMTDNGLELYNVEFLKEGRDWFLRVYIDKQEAAEDDYVDTDDCEKVSRFLSEKLDELDPIEQNYYLEVSSPGMDRELLTPKHFEKFTGKLVEVKLYKGVDGKKLYEGVLVGLVDGNVVIKDEDDKELMFPLDQVAKTNLAVVF</sequence>
<dbReference type="Pfam" id="PF02576">
    <property type="entry name" value="RimP_N"/>
    <property type="match status" value="1"/>
</dbReference>
<name>A0A415E4E4_9FIRM</name>
<evidence type="ECO:0000256" key="2">
    <source>
        <dbReference type="ARBA" id="ARBA00022517"/>
    </source>
</evidence>
<dbReference type="GO" id="GO:0000028">
    <property type="term" value="P:ribosomal small subunit assembly"/>
    <property type="evidence" value="ECO:0007669"/>
    <property type="project" value="TreeGrafter"/>
</dbReference>
<keyword evidence="1 3" id="KW-0963">Cytoplasm</keyword>
<evidence type="ECO:0000256" key="1">
    <source>
        <dbReference type="ARBA" id="ARBA00022490"/>
    </source>
</evidence>
<dbReference type="InterPro" id="IPR028998">
    <property type="entry name" value="RimP_C"/>
</dbReference>
<evidence type="ECO:0000313" key="6">
    <source>
        <dbReference type="EMBL" id="RHJ88526.1"/>
    </source>
</evidence>
<organism evidence="6 7">
    <name type="scientific">Emergencia timonensis</name>
    <dbReference type="NCBI Taxonomy" id="1776384"/>
    <lineage>
        <taxon>Bacteria</taxon>
        <taxon>Bacillati</taxon>
        <taxon>Bacillota</taxon>
        <taxon>Clostridia</taxon>
        <taxon>Peptostreptococcales</taxon>
        <taxon>Anaerovoracaceae</taxon>
        <taxon>Emergencia</taxon>
    </lineage>
</organism>
<dbReference type="SUPFAM" id="SSF75420">
    <property type="entry name" value="YhbC-like, N-terminal domain"/>
    <property type="match status" value="1"/>
</dbReference>
<dbReference type="CDD" id="cd01734">
    <property type="entry name" value="YlxS_C"/>
    <property type="match status" value="1"/>
</dbReference>
<dbReference type="Gene3D" id="2.30.30.180">
    <property type="entry name" value="Ribosome maturation factor RimP, C-terminal domain"/>
    <property type="match status" value="1"/>
</dbReference>
<comment type="caution">
    <text evidence="6">The sequence shown here is derived from an EMBL/GenBank/DDBJ whole genome shotgun (WGS) entry which is preliminary data.</text>
</comment>
<dbReference type="Pfam" id="PF17384">
    <property type="entry name" value="DUF150_C"/>
    <property type="match status" value="1"/>
</dbReference>
<evidence type="ECO:0000256" key="3">
    <source>
        <dbReference type="HAMAP-Rule" id="MF_01077"/>
    </source>
</evidence>
<protein>
    <recommendedName>
        <fullName evidence="3">Ribosome maturation factor RimP</fullName>
    </recommendedName>
</protein>